<evidence type="ECO:0000256" key="1">
    <source>
        <dbReference type="ARBA" id="ARBA00005995"/>
    </source>
</evidence>
<dbReference type="PANTHER" id="PTHR43563:SF14">
    <property type="entry name" value="AMINE OXIDASE"/>
    <property type="match status" value="1"/>
</dbReference>
<name>A0A9W9G7T5_9EURO</name>
<dbReference type="GO" id="GO:0097621">
    <property type="term" value="F:monoamine oxidase activity"/>
    <property type="evidence" value="ECO:0007669"/>
    <property type="project" value="UniProtKB-EC"/>
</dbReference>
<dbReference type="SUPFAM" id="SSF54373">
    <property type="entry name" value="FAD-linked reductases, C-terminal domain"/>
    <property type="match status" value="1"/>
</dbReference>
<reference evidence="5" key="2">
    <citation type="journal article" date="2023" name="IMA Fungus">
        <title>Comparative genomic study of the Penicillium genus elucidates a diverse pangenome and 15 lateral gene transfer events.</title>
        <authorList>
            <person name="Petersen C."/>
            <person name="Sorensen T."/>
            <person name="Nielsen M.R."/>
            <person name="Sondergaard T.E."/>
            <person name="Sorensen J.L."/>
            <person name="Fitzpatrick D.A."/>
            <person name="Frisvad J.C."/>
            <person name="Nielsen K.L."/>
        </authorList>
    </citation>
    <scope>NUCLEOTIDE SEQUENCE</scope>
    <source>
        <strain evidence="5">IBT 30069</strain>
    </source>
</reference>
<dbReference type="InterPro" id="IPR050703">
    <property type="entry name" value="Flavin_MAO"/>
</dbReference>
<organism evidence="5 6">
    <name type="scientific">Penicillium angulare</name>
    <dbReference type="NCBI Taxonomy" id="116970"/>
    <lineage>
        <taxon>Eukaryota</taxon>
        <taxon>Fungi</taxon>
        <taxon>Dikarya</taxon>
        <taxon>Ascomycota</taxon>
        <taxon>Pezizomycotina</taxon>
        <taxon>Eurotiomycetes</taxon>
        <taxon>Eurotiomycetidae</taxon>
        <taxon>Eurotiales</taxon>
        <taxon>Aspergillaceae</taxon>
        <taxon>Penicillium</taxon>
    </lineage>
</organism>
<comment type="similarity">
    <text evidence="1">Belongs to the flavin monoamine oxidase family.</text>
</comment>
<dbReference type="OrthoDB" id="5046242at2759"/>
<evidence type="ECO:0000259" key="4">
    <source>
        <dbReference type="Pfam" id="PF01593"/>
    </source>
</evidence>
<accession>A0A9W9G7T5</accession>
<dbReference type="Pfam" id="PF13450">
    <property type="entry name" value="NAD_binding_8"/>
    <property type="match status" value="1"/>
</dbReference>
<dbReference type="InterPro" id="IPR036188">
    <property type="entry name" value="FAD/NAD-bd_sf"/>
</dbReference>
<protein>
    <recommendedName>
        <fullName evidence="2">monoamine oxidase</fullName>
        <ecNumber evidence="2">1.4.3.4</ecNumber>
    </recommendedName>
</protein>
<evidence type="ECO:0000256" key="2">
    <source>
        <dbReference type="ARBA" id="ARBA00012804"/>
    </source>
</evidence>
<feature type="domain" description="Amine oxidase" evidence="4">
    <location>
        <begin position="176"/>
        <end position="408"/>
    </location>
</feature>
<evidence type="ECO:0000313" key="5">
    <source>
        <dbReference type="EMBL" id="KAJ5113663.1"/>
    </source>
</evidence>
<dbReference type="AlphaFoldDB" id="A0A9W9G7T5"/>
<dbReference type="EC" id="1.4.3.4" evidence="2"/>
<dbReference type="Gene3D" id="3.50.50.60">
    <property type="entry name" value="FAD/NAD(P)-binding domain"/>
    <property type="match status" value="2"/>
</dbReference>
<dbReference type="InterPro" id="IPR002937">
    <property type="entry name" value="Amino_oxidase"/>
</dbReference>
<comment type="caution">
    <text evidence="5">The sequence shown here is derived from an EMBL/GenBank/DDBJ whole genome shotgun (WGS) entry which is preliminary data.</text>
</comment>
<evidence type="ECO:0000256" key="3">
    <source>
        <dbReference type="ARBA" id="ARBA00048448"/>
    </source>
</evidence>
<keyword evidence="6" id="KW-1185">Reference proteome</keyword>
<gene>
    <name evidence="5" type="ORF">N7456_002197</name>
</gene>
<dbReference type="PANTHER" id="PTHR43563">
    <property type="entry name" value="AMINE OXIDASE"/>
    <property type="match status" value="1"/>
</dbReference>
<dbReference type="Proteomes" id="UP001149165">
    <property type="component" value="Unassembled WGS sequence"/>
</dbReference>
<comment type="catalytic activity">
    <reaction evidence="3">
        <text>a secondary aliphatic amine + O2 + H2O = a primary amine + an aldehyde + H2O2</text>
        <dbReference type="Rhea" id="RHEA:26414"/>
        <dbReference type="ChEBI" id="CHEBI:15377"/>
        <dbReference type="ChEBI" id="CHEBI:15379"/>
        <dbReference type="ChEBI" id="CHEBI:16240"/>
        <dbReference type="ChEBI" id="CHEBI:17478"/>
        <dbReference type="ChEBI" id="CHEBI:58855"/>
        <dbReference type="ChEBI" id="CHEBI:65296"/>
        <dbReference type="EC" id="1.4.3.4"/>
    </reaction>
</comment>
<dbReference type="EMBL" id="JAPQKH010000002">
    <property type="protein sequence ID" value="KAJ5113663.1"/>
    <property type="molecule type" value="Genomic_DNA"/>
</dbReference>
<evidence type="ECO:0000313" key="6">
    <source>
        <dbReference type="Proteomes" id="UP001149165"/>
    </source>
</evidence>
<reference evidence="5" key="1">
    <citation type="submission" date="2022-11" db="EMBL/GenBank/DDBJ databases">
        <authorList>
            <person name="Petersen C."/>
        </authorList>
    </citation>
    <scope>NUCLEOTIDE SEQUENCE</scope>
    <source>
        <strain evidence="5">IBT 30069</strain>
    </source>
</reference>
<dbReference type="Pfam" id="PF01593">
    <property type="entry name" value="Amino_oxidase"/>
    <property type="match status" value="1"/>
</dbReference>
<proteinExistence type="inferred from homology"/>
<dbReference type="SUPFAM" id="SSF51905">
    <property type="entry name" value="FAD/NAD(P)-binding domain"/>
    <property type="match status" value="1"/>
</dbReference>
<sequence length="422" mass="46099">MRYQVNITALESIRTTYDVVVIGAGLSGLQAAHSVRAAGLKVCVLEATNRVGGKTLSVQSCENGFNDLGAAWINDTNQSEMFKLFQRYNIDGEIQRATGDDVVLLSDGSARRRPFGQFTGDQDLLLQVLKLLRKESALVDLDNPASSPGAEDIDKLTFDVICTALLGVQSQEVRNQTISKKFAEELGPDAVILRTPVTSIDQTGPICIISTDAGKLFQSRKVIVSVPTTLYNSITFNPPLPSEKAILSDNAVMGYYSKMIFVFKEPWWQTSGFSGIMDCEKGPVTFTRDTSVPEDEQWSITCFIVGDRGREWSKLSKASRRNQVWGQFTQAFGSFVENFPEPSNVLEMEWAKQAFFLGAPCPVMTPGTLTSVGDKLATPFGDVHFVGTETAQVWRGYMEGAVRSGQRGGAEVVEALSKSLAA</sequence>